<name>A0A7Y9RZV6_9ACTN</name>
<feature type="domain" description="DUF4873" evidence="1">
    <location>
        <begin position="13"/>
        <end position="95"/>
    </location>
</feature>
<dbReference type="EMBL" id="JACCAA010000001">
    <property type="protein sequence ID" value="NYG58369.1"/>
    <property type="molecule type" value="Genomic_DNA"/>
</dbReference>
<accession>A0A7Y9RZV6</accession>
<gene>
    <name evidence="2" type="ORF">BJ980_001292</name>
</gene>
<reference evidence="2 3" key="1">
    <citation type="submission" date="2020-07" db="EMBL/GenBank/DDBJ databases">
        <title>Sequencing the genomes of 1000 actinobacteria strains.</title>
        <authorList>
            <person name="Klenk H.-P."/>
        </authorList>
    </citation>
    <scope>NUCLEOTIDE SEQUENCE [LARGE SCALE GENOMIC DNA]</scope>
    <source>
        <strain evidence="2 3">DSM 23819</strain>
    </source>
</reference>
<protein>
    <recommendedName>
        <fullName evidence="1">DUF4873 domain-containing protein</fullName>
    </recommendedName>
</protein>
<sequence>MTAPEEALRVDPDDYAGPATVAGVPVQVNLHSWFEPIDGHVHWIGRIAANDALAEACSAGKPAQIVVGDASAEGRLSDVDPWGRFRISGIGAPPIPAS</sequence>
<evidence type="ECO:0000259" key="1">
    <source>
        <dbReference type="Pfam" id="PF16170"/>
    </source>
</evidence>
<proteinExistence type="predicted"/>
<dbReference type="Proteomes" id="UP000540656">
    <property type="component" value="Unassembled WGS sequence"/>
</dbReference>
<dbReference type="InterPro" id="IPR032371">
    <property type="entry name" value="DUF4873"/>
</dbReference>
<keyword evidence="3" id="KW-1185">Reference proteome</keyword>
<comment type="caution">
    <text evidence="2">The sequence shown here is derived from an EMBL/GenBank/DDBJ whole genome shotgun (WGS) entry which is preliminary data.</text>
</comment>
<organism evidence="2 3">
    <name type="scientific">Nocardioides daedukensis</name>
    <dbReference type="NCBI Taxonomy" id="634462"/>
    <lineage>
        <taxon>Bacteria</taxon>
        <taxon>Bacillati</taxon>
        <taxon>Actinomycetota</taxon>
        <taxon>Actinomycetes</taxon>
        <taxon>Propionibacteriales</taxon>
        <taxon>Nocardioidaceae</taxon>
        <taxon>Nocardioides</taxon>
    </lineage>
</organism>
<dbReference type="AlphaFoldDB" id="A0A7Y9RZV6"/>
<dbReference type="Pfam" id="PF16170">
    <property type="entry name" value="DUF4873"/>
    <property type="match status" value="1"/>
</dbReference>
<evidence type="ECO:0000313" key="2">
    <source>
        <dbReference type="EMBL" id="NYG58369.1"/>
    </source>
</evidence>
<evidence type="ECO:0000313" key="3">
    <source>
        <dbReference type="Proteomes" id="UP000540656"/>
    </source>
</evidence>
<dbReference type="RefSeq" id="WP_179501540.1">
    <property type="nucleotide sequence ID" value="NZ_JACCAA010000001.1"/>
</dbReference>